<reference evidence="2" key="1">
    <citation type="submission" date="2019-08" db="EMBL/GenBank/DDBJ databases">
        <authorList>
            <person name="Kucharzyk K."/>
            <person name="Murdoch R.W."/>
            <person name="Higgins S."/>
            <person name="Loffler F."/>
        </authorList>
    </citation>
    <scope>NUCLEOTIDE SEQUENCE</scope>
</reference>
<dbReference type="AlphaFoldDB" id="A0A645GDZ2"/>
<sequence>MQVEHRHQGVAQLDCAPQQGRQSGRDDQFAVGHHFAHLVPGHGADVVAQLEAEAGQPGGQDERQPDLLVVEERVDRPQRLGRRETGSTVEPIDGFIDAHWTTAVSRLDTHG</sequence>
<proteinExistence type="predicted"/>
<gene>
    <name evidence="2" type="ORF">SDC9_172534</name>
</gene>
<feature type="region of interest" description="Disordered" evidence="1">
    <location>
        <begin position="52"/>
        <end position="87"/>
    </location>
</feature>
<organism evidence="2">
    <name type="scientific">bioreactor metagenome</name>
    <dbReference type="NCBI Taxonomy" id="1076179"/>
    <lineage>
        <taxon>unclassified sequences</taxon>
        <taxon>metagenomes</taxon>
        <taxon>ecological metagenomes</taxon>
    </lineage>
</organism>
<accession>A0A645GDZ2</accession>
<comment type="caution">
    <text evidence="2">The sequence shown here is derived from an EMBL/GenBank/DDBJ whole genome shotgun (WGS) entry which is preliminary data.</text>
</comment>
<evidence type="ECO:0000313" key="2">
    <source>
        <dbReference type="EMBL" id="MPN25127.1"/>
    </source>
</evidence>
<dbReference type="EMBL" id="VSSQ01074185">
    <property type="protein sequence ID" value="MPN25127.1"/>
    <property type="molecule type" value="Genomic_DNA"/>
</dbReference>
<feature type="region of interest" description="Disordered" evidence="1">
    <location>
        <begin position="1"/>
        <end position="28"/>
    </location>
</feature>
<name>A0A645GDZ2_9ZZZZ</name>
<protein>
    <submittedName>
        <fullName evidence="2">Uncharacterized protein</fullName>
    </submittedName>
</protein>
<evidence type="ECO:0000256" key="1">
    <source>
        <dbReference type="SAM" id="MobiDB-lite"/>
    </source>
</evidence>
<feature type="compositionally biased region" description="Basic and acidic residues" evidence="1">
    <location>
        <begin position="60"/>
        <end position="85"/>
    </location>
</feature>